<dbReference type="EMBL" id="GBRH01198907">
    <property type="protein sequence ID" value="JAD98988.1"/>
    <property type="molecule type" value="Transcribed_RNA"/>
</dbReference>
<proteinExistence type="predicted"/>
<organism evidence="1">
    <name type="scientific">Arundo donax</name>
    <name type="common">Giant reed</name>
    <name type="synonym">Donax arundinaceus</name>
    <dbReference type="NCBI Taxonomy" id="35708"/>
    <lineage>
        <taxon>Eukaryota</taxon>
        <taxon>Viridiplantae</taxon>
        <taxon>Streptophyta</taxon>
        <taxon>Embryophyta</taxon>
        <taxon>Tracheophyta</taxon>
        <taxon>Spermatophyta</taxon>
        <taxon>Magnoliopsida</taxon>
        <taxon>Liliopsida</taxon>
        <taxon>Poales</taxon>
        <taxon>Poaceae</taxon>
        <taxon>PACMAD clade</taxon>
        <taxon>Arundinoideae</taxon>
        <taxon>Arundineae</taxon>
        <taxon>Arundo</taxon>
    </lineage>
</organism>
<protein>
    <submittedName>
        <fullName evidence="1">Uncharacterized protein</fullName>
    </submittedName>
</protein>
<accession>A0A0A9EIZ6</accession>
<name>A0A0A9EIZ6_ARUDO</name>
<evidence type="ECO:0000313" key="1">
    <source>
        <dbReference type="EMBL" id="JAD98988.1"/>
    </source>
</evidence>
<dbReference type="AlphaFoldDB" id="A0A0A9EIZ6"/>
<reference evidence="1" key="2">
    <citation type="journal article" date="2015" name="Data Brief">
        <title>Shoot transcriptome of the giant reed, Arundo donax.</title>
        <authorList>
            <person name="Barrero R.A."/>
            <person name="Guerrero F.D."/>
            <person name="Moolhuijzen P."/>
            <person name="Goolsby J.A."/>
            <person name="Tidwell J."/>
            <person name="Bellgard S.E."/>
            <person name="Bellgard M.I."/>
        </authorList>
    </citation>
    <scope>NUCLEOTIDE SEQUENCE</scope>
    <source>
        <tissue evidence="1">Shoot tissue taken approximately 20 cm above the soil surface</tissue>
    </source>
</reference>
<reference evidence="1" key="1">
    <citation type="submission" date="2014-09" db="EMBL/GenBank/DDBJ databases">
        <authorList>
            <person name="Magalhaes I.L.F."/>
            <person name="Oliveira U."/>
            <person name="Santos F.R."/>
            <person name="Vidigal T.H.D.A."/>
            <person name="Brescovit A.D."/>
            <person name="Santos A.J."/>
        </authorList>
    </citation>
    <scope>NUCLEOTIDE SEQUENCE</scope>
    <source>
        <tissue evidence="1">Shoot tissue taken approximately 20 cm above the soil surface</tissue>
    </source>
</reference>
<sequence>MVKRKYLADDPSVGQSIFTFSFDLLTL</sequence>